<dbReference type="SUPFAM" id="SSF53850">
    <property type="entry name" value="Periplasmic binding protein-like II"/>
    <property type="match status" value="1"/>
</dbReference>
<keyword evidence="3 4" id="KW-0732">Signal</keyword>
<dbReference type="GO" id="GO:1901982">
    <property type="term" value="F:maltose binding"/>
    <property type="evidence" value="ECO:0007669"/>
    <property type="project" value="TreeGrafter"/>
</dbReference>
<dbReference type="GO" id="GO:0015768">
    <property type="term" value="P:maltose transport"/>
    <property type="evidence" value="ECO:0007669"/>
    <property type="project" value="TreeGrafter"/>
</dbReference>
<dbReference type="PANTHER" id="PTHR30061:SF50">
    <property type="entry name" value="MALTOSE_MALTODEXTRIN-BINDING PERIPLASMIC PROTEIN"/>
    <property type="match status" value="1"/>
</dbReference>
<dbReference type="EMBL" id="CP011232">
    <property type="protein sequence ID" value="AKI97591.1"/>
    <property type="molecule type" value="Genomic_DNA"/>
</dbReference>
<reference evidence="5 6" key="1">
    <citation type="submission" date="2015-04" db="EMBL/GenBank/DDBJ databases">
        <title>Complete Genome Sequence of Kosmotoga pacifica SLHLJ1.</title>
        <authorList>
            <person name="Jiang L.J."/>
            <person name="Shao Z.Z."/>
            <person name="Jebbar M."/>
        </authorList>
    </citation>
    <scope>NUCLEOTIDE SEQUENCE [LARGE SCALE GENOMIC DNA]</scope>
    <source>
        <strain evidence="5 6">SLHLJ1</strain>
    </source>
</reference>
<comment type="similarity">
    <text evidence="1">Belongs to the bacterial solute-binding protein 1 family.</text>
</comment>
<keyword evidence="6" id="KW-1185">Reference proteome</keyword>
<dbReference type="Pfam" id="PF13416">
    <property type="entry name" value="SBP_bac_8"/>
    <property type="match status" value="1"/>
</dbReference>
<proteinExistence type="inferred from homology"/>
<evidence type="ECO:0000313" key="6">
    <source>
        <dbReference type="Proteomes" id="UP000035159"/>
    </source>
</evidence>
<dbReference type="OrthoDB" id="9795467at2"/>
<dbReference type="Gene3D" id="3.40.190.10">
    <property type="entry name" value="Periplasmic binding protein-like II"/>
    <property type="match status" value="1"/>
</dbReference>
<dbReference type="AlphaFoldDB" id="A0A0G2ZBY9"/>
<dbReference type="PANTHER" id="PTHR30061">
    <property type="entry name" value="MALTOSE-BINDING PERIPLASMIC PROTEIN"/>
    <property type="match status" value="1"/>
</dbReference>
<evidence type="ECO:0000256" key="4">
    <source>
        <dbReference type="SAM" id="SignalP"/>
    </source>
</evidence>
<dbReference type="GO" id="GO:0055052">
    <property type="term" value="C:ATP-binding cassette (ABC) transporter complex, substrate-binding subunit-containing"/>
    <property type="evidence" value="ECO:0007669"/>
    <property type="project" value="TreeGrafter"/>
</dbReference>
<evidence type="ECO:0000256" key="3">
    <source>
        <dbReference type="ARBA" id="ARBA00022729"/>
    </source>
</evidence>
<keyword evidence="2" id="KW-0813">Transport</keyword>
<dbReference type="InterPro" id="IPR006059">
    <property type="entry name" value="SBP"/>
</dbReference>
<feature type="chain" id="PRO_5002551009" evidence="4">
    <location>
        <begin position="22"/>
        <end position="420"/>
    </location>
</feature>
<protein>
    <submittedName>
        <fullName evidence="5">ABC transporter substrate-binding protein</fullName>
    </submittedName>
</protein>
<name>A0A0G2ZBY9_9BACT</name>
<dbReference type="Proteomes" id="UP000035159">
    <property type="component" value="Chromosome"/>
</dbReference>
<organism evidence="5 6">
    <name type="scientific">Kosmotoga pacifica</name>
    <dbReference type="NCBI Taxonomy" id="1330330"/>
    <lineage>
        <taxon>Bacteria</taxon>
        <taxon>Thermotogati</taxon>
        <taxon>Thermotogota</taxon>
        <taxon>Thermotogae</taxon>
        <taxon>Kosmotogales</taxon>
        <taxon>Kosmotogaceae</taxon>
        <taxon>Kosmotoga</taxon>
    </lineage>
</organism>
<dbReference type="GO" id="GO:0042956">
    <property type="term" value="P:maltodextrin transmembrane transport"/>
    <property type="evidence" value="ECO:0007669"/>
    <property type="project" value="TreeGrafter"/>
</dbReference>
<dbReference type="KEGG" id="kpf:IX53_06910"/>
<gene>
    <name evidence="5" type="ORF">IX53_06910</name>
</gene>
<accession>A0A0G2ZBY9</accession>
<evidence type="ECO:0000256" key="1">
    <source>
        <dbReference type="ARBA" id="ARBA00008520"/>
    </source>
</evidence>
<evidence type="ECO:0000313" key="5">
    <source>
        <dbReference type="EMBL" id="AKI97591.1"/>
    </source>
</evidence>
<dbReference type="PATRIC" id="fig|1330330.3.peg.1400"/>
<feature type="signal peptide" evidence="4">
    <location>
        <begin position="1"/>
        <end position="21"/>
    </location>
</feature>
<evidence type="ECO:0000256" key="2">
    <source>
        <dbReference type="ARBA" id="ARBA00022448"/>
    </source>
</evidence>
<dbReference type="RefSeq" id="WP_047754726.1">
    <property type="nucleotide sequence ID" value="NZ_CAJUHA010000017.1"/>
</dbReference>
<dbReference type="CDD" id="cd14749">
    <property type="entry name" value="PBP2_XBP1_like"/>
    <property type="match status" value="1"/>
</dbReference>
<sequence>MKRFVVLLILLAIMLSSFAFAAKTKITYWQYFYETKKKTIDLLIKEFEKQYPDIEVEHVTFPYANYNQKVAASIPAGVGPDVINLYYGWIPKYVTSGYLIPLPESEFSKDYLQSEFFSFVSKGVEFDGKYYALPIAVRSLALFWNKKLFEEAGLDPEKPPTTLEELVDYAKKLTVYDKKGNIVQEGLTLQPSGQGHHWIREVLVRQFGGVPYTSDARMVLYDKTGAGSDVLKFYTDLIIVDRVGYPGFMNDDVTAFKSQRAAMTIDGSFRIGTLNKIKGLNWGVTELPSYHGVKANFASFWANGITTNATKDPKKLDAAIKFIKFLSSPESMRIWLENVGELPANPELAKKYYDDPVYGAFLKGLEYAHATFFVDESAQRQVMMDAVDKVVLKGISPEVAWKEAAEEEQKILDKFWGSIE</sequence>
<dbReference type="STRING" id="1330330.IX53_06910"/>